<feature type="transmembrane region" description="Helical" evidence="6">
    <location>
        <begin position="228"/>
        <end position="247"/>
    </location>
</feature>
<comment type="caution">
    <text evidence="8">The sequence shown here is derived from an EMBL/GenBank/DDBJ whole genome shotgun (WGS) entry which is preliminary data.</text>
</comment>
<sequence length="466" mass="48027">MAPAVATVLVLCAPVRTGDVTTSGKITAADAASMVLVVWCLVRLLRGRGGRLTPKAAVVLGAPTAAFAVATAASADPWTSLPGFVRCLQIFVLIPAAVLLLLRGTRDFRVLCWSVILLALVQGTVGVVQNLTGTGASYMGKNVRAVGTFGPLDVMGMSTVVSLGLVAAFALCLADPADSSRRQRVTAMCCAGALVPPLVLSYSRGAWIATAVACTTVLLLAGVRRGVAVLLALAAASVVAVGGFGIGSKMVEERLTSIVDVNSAPDRSVTDRYALWSAATGIWQDSPVSGVGPKNFAAHRDGHASLGLSSGSDTAGAGLEFQKEPLLSPHNMYLLVLSEQGLVGIVALVGGGSVLLVSGLRRLHSAHRARQEQRHREYGGRAAGDREAPGSHDCGLVAAGLLVWQAVDFLYADIGGPSTVLTAVVLGAVTWWALASPSADRSSSRYARSSSYVYAAVDDKAEASAR</sequence>
<keyword evidence="2 6" id="KW-0812">Transmembrane</keyword>
<feature type="transmembrane region" description="Helical" evidence="6">
    <location>
        <begin position="27"/>
        <end position="45"/>
    </location>
</feature>
<dbReference type="EMBL" id="JAKWJU010000002">
    <property type="protein sequence ID" value="MCH6161927.1"/>
    <property type="molecule type" value="Genomic_DNA"/>
</dbReference>
<feature type="transmembrane region" description="Helical" evidence="6">
    <location>
        <begin position="110"/>
        <end position="132"/>
    </location>
</feature>
<accession>A0ABS9T066</accession>
<dbReference type="RefSeq" id="WP_241063233.1">
    <property type="nucleotide sequence ID" value="NZ_JAKWJU010000002.1"/>
</dbReference>
<dbReference type="Pfam" id="PF04932">
    <property type="entry name" value="Wzy_C"/>
    <property type="match status" value="1"/>
</dbReference>
<feature type="transmembrane region" description="Helical" evidence="6">
    <location>
        <begin position="152"/>
        <end position="173"/>
    </location>
</feature>
<dbReference type="GO" id="GO:0016874">
    <property type="term" value="F:ligase activity"/>
    <property type="evidence" value="ECO:0007669"/>
    <property type="project" value="UniProtKB-KW"/>
</dbReference>
<evidence type="ECO:0000256" key="4">
    <source>
        <dbReference type="ARBA" id="ARBA00023136"/>
    </source>
</evidence>
<comment type="subcellular location">
    <subcellularLocation>
        <location evidence="1">Membrane</location>
        <topology evidence="1">Multi-pass membrane protein</topology>
    </subcellularLocation>
</comment>
<dbReference type="PANTHER" id="PTHR37422:SF13">
    <property type="entry name" value="LIPOPOLYSACCHARIDE BIOSYNTHESIS PROTEIN PA4999-RELATED"/>
    <property type="match status" value="1"/>
</dbReference>
<reference evidence="8" key="1">
    <citation type="submission" date="2022-03" db="EMBL/GenBank/DDBJ databases">
        <authorList>
            <person name="Santos J.D.N."/>
            <person name="Kallscheuer N."/>
            <person name="Jogler C."/>
            <person name="Lage O.M."/>
        </authorList>
    </citation>
    <scope>NUCLEOTIDE SEQUENCE</scope>
    <source>
        <strain evidence="8">M600PL45_2</strain>
    </source>
</reference>
<evidence type="ECO:0000256" key="5">
    <source>
        <dbReference type="SAM" id="MobiDB-lite"/>
    </source>
</evidence>
<organism evidence="8 9">
    <name type="scientific">Streptomyces marispadix</name>
    <dbReference type="NCBI Taxonomy" id="2922868"/>
    <lineage>
        <taxon>Bacteria</taxon>
        <taxon>Bacillati</taxon>
        <taxon>Actinomycetota</taxon>
        <taxon>Actinomycetes</taxon>
        <taxon>Kitasatosporales</taxon>
        <taxon>Streptomycetaceae</taxon>
        <taxon>Streptomyces</taxon>
    </lineage>
</organism>
<evidence type="ECO:0000256" key="1">
    <source>
        <dbReference type="ARBA" id="ARBA00004141"/>
    </source>
</evidence>
<proteinExistence type="predicted"/>
<feature type="transmembrane region" description="Helical" evidence="6">
    <location>
        <begin position="81"/>
        <end position="103"/>
    </location>
</feature>
<keyword evidence="8" id="KW-0436">Ligase</keyword>
<dbReference type="InterPro" id="IPR007016">
    <property type="entry name" value="O-antigen_ligase-rel_domated"/>
</dbReference>
<feature type="transmembrane region" description="Helical" evidence="6">
    <location>
        <begin position="57"/>
        <end position="75"/>
    </location>
</feature>
<protein>
    <submittedName>
        <fullName evidence="8">O-antigen ligase family protein</fullName>
    </submittedName>
</protein>
<evidence type="ECO:0000313" key="9">
    <source>
        <dbReference type="Proteomes" id="UP001166784"/>
    </source>
</evidence>
<feature type="domain" description="O-antigen ligase-related" evidence="7">
    <location>
        <begin position="198"/>
        <end position="348"/>
    </location>
</feature>
<dbReference type="Proteomes" id="UP001166784">
    <property type="component" value="Unassembled WGS sequence"/>
</dbReference>
<dbReference type="PANTHER" id="PTHR37422">
    <property type="entry name" value="TEICHURONIC ACID BIOSYNTHESIS PROTEIN TUAE"/>
    <property type="match status" value="1"/>
</dbReference>
<evidence type="ECO:0000313" key="8">
    <source>
        <dbReference type="EMBL" id="MCH6161927.1"/>
    </source>
</evidence>
<feature type="transmembrane region" description="Helical" evidence="6">
    <location>
        <begin position="341"/>
        <end position="360"/>
    </location>
</feature>
<keyword evidence="4 6" id="KW-0472">Membrane</keyword>
<gene>
    <name evidence="8" type="ORF">MMA15_16505</name>
</gene>
<keyword evidence="3 6" id="KW-1133">Transmembrane helix</keyword>
<name>A0ABS9T066_9ACTN</name>
<evidence type="ECO:0000256" key="6">
    <source>
        <dbReference type="SAM" id="Phobius"/>
    </source>
</evidence>
<evidence type="ECO:0000256" key="2">
    <source>
        <dbReference type="ARBA" id="ARBA00022692"/>
    </source>
</evidence>
<evidence type="ECO:0000256" key="3">
    <source>
        <dbReference type="ARBA" id="ARBA00022989"/>
    </source>
</evidence>
<feature type="compositionally biased region" description="Basic and acidic residues" evidence="5">
    <location>
        <begin position="369"/>
        <end position="386"/>
    </location>
</feature>
<feature type="region of interest" description="Disordered" evidence="5">
    <location>
        <begin position="367"/>
        <end position="386"/>
    </location>
</feature>
<keyword evidence="9" id="KW-1185">Reference proteome</keyword>
<evidence type="ECO:0000259" key="7">
    <source>
        <dbReference type="Pfam" id="PF04932"/>
    </source>
</evidence>
<dbReference type="InterPro" id="IPR051533">
    <property type="entry name" value="WaaL-like"/>
</dbReference>
<reference evidence="8" key="2">
    <citation type="journal article" date="2023" name="Int. J. Syst. Evol. Microbiol.">
        <title>Streptomyces marispadix sp. nov., isolated from marine beach sediment of the Northern Coast of Portugal.</title>
        <authorList>
            <person name="dos Santos J.D.N."/>
            <person name="Vitorino I.R."/>
            <person name="Kallscheuer N."/>
            <person name="Srivastava A."/>
            <person name="Krautwurst S."/>
            <person name="Marz M."/>
            <person name="Jogler C."/>
            <person name="Lobo Da Cunha A."/>
            <person name="Catita J."/>
            <person name="Goncalves H."/>
            <person name="Gonzalez I."/>
            <person name="Reyes F."/>
            <person name="Lage O.M."/>
        </authorList>
    </citation>
    <scope>NUCLEOTIDE SEQUENCE</scope>
    <source>
        <strain evidence="8">M600PL45_2</strain>
    </source>
</reference>